<evidence type="ECO:0000256" key="2">
    <source>
        <dbReference type="SAM" id="Phobius"/>
    </source>
</evidence>
<organism evidence="3 4">
    <name type="scientific">Mycobacterium persicum</name>
    <dbReference type="NCBI Taxonomy" id="1487726"/>
    <lineage>
        <taxon>Bacteria</taxon>
        <taxon>Bacillati</taxon>
        <taxon>Actinomycetota</taxon>
        <taxon>Actinomycetes</taxon>
        <taxon>Mycobacteriales</taxon>
        <taxon>Mycobacteriaceae</taxon>
        <taxon>Mycobacterium</taxon>
    </lineage>
</organism>
<feature type="compositionally biased region" description="Polar residues" evidence="1">
    <location>
        <begin position="20"/>
        <end position="30"/>
    </location>
</feature>
<accession>A0ABY6RJZ2</accession>
<keyword evidence="2" id="KW-0472">Membrane</keyword>
<feature type="transmembrane region" description="Helical" evidence="2">
    <location>
        <begin position="51"/>
        <end position="72"/>
    </location>
</feature>
<evidence type="ECO:0000313" key="4">
    <source>
        <dbReference type="Proteomes" id="UP000271464"/>
    </source>
</evidence>
<sequence>MQQPQLPSTTRTGVRTGSSKNSLTDVTTNYPPAEQRTPPFPTYPPARPRTWPAVALSVVAALLGAAALIVALTRPTTGGTTAGPATSAPTYTAAEVAAAHQKVCDVYKLAARAVQIQTNRDDPALANISTVNGAVMLQQAVSAAPALARGDRIAALALADAYSNSTAVASFARGRDDPAWRTASDDVIAKDAQMKALCGGG</sequence>
<reference evidence="3 4" key="1">
    <citation type="submission" date="2018-09" db="EMBL/GenBank/DDBJ databases">
        <authorList>
            <person name="Tagini F."/>
        </authorList>
    </citation>
    <scope>NUCLEOTIDE SEQUENCE [LARGE SCALE GENOMIC DNA]</scope>
    <source>
        <strain evidence="3 4">MK4</strain>
    </source>
</reference>
<dbReference type="RefSeq" id="WP_371687232.1">
    <property type="nucleotide sequence ID" value="NZ_LWCM01000010.1"/>
</dbReference>
<evidence type="ECO:0000313" key="3">
    <source>
        <dbReference type="EMBL" id="VAZ94983.1"/>
    </source>
</evidence>
<protein>
    <recommendedName>
        <fullName evidence="5">Alanine and proline rich membrane protein</fullName>
    </recommendedName>
</protein>
<keyword evidence="4" id="KW-1185">Reference proteome</keyword>
<proteinExistence type="predicted"/>
<dbReference type="EMBL" id="UPHM01000071">
    <property type="protein sequence ID" value="VAZ94983.1"/>
    <property type="molecule type" value="Genomic_DNA"/>
</dbReference>
<feature type="compositionally biased region" description="Low complexity" evidence="1">
    <location>
        <begin position="8"/>
        <end position="19"/>
    </location>
</feature>
<gene>
    <name evidence="3" type="ORF">LAUMK4_02998</name>
</gene>
<feature type="region of interest" description="Disordered" evidence="1">
    <location>
        <begin position="1"/>
        <end position="45"/>
    </location>
</feature>
<comment type="caution">
    <text evidence="3">The sequence shown here is derived from an EMBL/GenBank/DDBJ whole genome shotgun (WGS) entry which is preliminary data.</text>
</comment>
<evidence type="ECO:0000256" key="1">
    <source>
        <dbReference type="SAM" id="MobiDB-lite"/>
    </source>
</evidence>
<evidence type="ECO:0008006" key="5">
    <source>
        <dbReference type="Google" id="ProtNLM"/>
    </source>
</evidence>
<dbReference type="GeneID" id="66596096"/>
<dbReference type="Proteomes" id="UP000271464">
    <property type="component" value="Unassembled WGS sequence"/>
</dbReference>
<name>A0ABY6RJZ2_9MYCO</name>
<keyword evidence="2" id="KW-1133">Transmembrane helix</keyword>
<keyword evidence="2" id="KW-0812">Transmembrane</keyword>